<gene>
    <name evidence="2" type="ORF">CY34DRAFT_811086</name>
</gene>
<protein>
    <submittedName>
        <fullName evidence="2">Uncharacterized protein</fullName>
    </submittedName>
</protein>
<dbReference type="InParanoid" id="A0A0D0AXU6"/>
<dbReference type="HOGENOM" id="CLU_2887346_0_0_1"/>
<organism evidence="2 3">
    <name type="scientific">Suillus luteus UH-Slu-Lm8-n1</name>
    <dbReference type="NCBI Taxonomy" id="930992"/>
    <lineage>
        <taxon>Eukaryota</taxon>
        <taxon>Fungi</taxon>
        <taxon>Dikarya</taxon>
        <taxon>Basidiomycota</taxon>
        <taxon>Agaricomycotina</taxon>
        <taxon>Agaricomycetes</taxon>
        <taxon>Agaricomycetidae</taxon>
        <taxon>Boletales</taxon>
        <taxon>Suillineae</taxon>
        <taxon>Suillaceae</taxon>
        <taxon>Suillus</taxon>
    </lineage>
</organism>
<name>A0A0D0AXU6_9AGAM</name>
<dbReference type="Proteomes" id="UP000054485">
    <property type="component" value="Unassembled WGS sequence"/>
</dbReference>
<keyword evidence="3" id="KW-1185">Reference proteome</keyword>
<evidence type="ECO:0000313" key="2">
    <source>
        <dbReference type="EMBL" id="KIK36708.1"/>
    </source>
</evidence>
<feature type="compositionally biased region" description="Basic residues" evidence="1">
    <location>
        <begin position="1"/>
        <end position="18"/>
    </location>
</feature>
<sequence>MLSRKPKAGGSHKSKVRVHLSSPQHRTLNLSYKSSKQPAPESIDLAKGILGTVANILTIAQVR</sequence>
<dbReference type="EMBL" id="KN835506">
    <property type="protein sequence ID" value="KIK36708.1"/>
    <property type="molecule type" value="Genomic_DNA"/>
</dbReference>
<accession>A0A0D0AXU6</accession>
<proteinExistence type="predicted"/>
<dbReference type="AlphaFoldDB" id="A0A0D0AXU6"/>
<feature type="region of interest" description="Disordered" evidence="1">
    <location>
        <begin position="1"/>
        <end position="24"/>
    </location>
</feature>
<reference evidence="3" key="2">
    <citation type="submission" date="2015-01" db="EMBL/GenBank/DDBJ databases">
        <title>Evolutionary Origins and Diversification of the Mycorrhizal Mutualists.</title>
        <authorList>
            <consortium name="DOE Joint Genome Institute"/>
            <consortium name="Mycorrhizal Genomics Consortium"/>
            <person name="Kohler A."/>
            <person name="Kuo A."/>
            <person name="Nagy L.G."/>
            <person name="Floudas D."/>
            <person name="Copeland A."/>
            <person name="Barry K.W."/>
            <person name="Cichocki N."/>
            <person name="Veneault-Fourrey C."/>
            <person name="LaButti K."/>
            <person name="Lindquist E.A."/>
            <person name="Lipzen A."/>
            <person name="Lundell T."/>
            <person name="Morin E."/>
            <person name="Murat C."/>
            <person name="Riley R."/>
            <person name="Ohm R."/>
            <person name="Sun H."/>
            <person name="Tunlid A."/>
            <person name="Henrissat B."/>
            <person name="Grigoriev I.V."/>
            <person name="Hibbett D.S."/>
            <person name="Martin F."/>
        </authorList>
    </citation>
    <scope>NUCLEOTIDE SEQUENCE [LARGE SCALE GENOMIC DNA]</scope>
    <source>
        <strain evidence="3">UH-Slu-Lm8-n1</strain>
    </source>
</reference>
<evidence type="ECO:0000313" key="3">
    <source>
        <dbReference type="Proteomes" id="UP000054485"/>
    </source>
</evidence>
<reference evidence="2 3" key="1">
    <citation type="submission" date="2014-04" db="EMBL/GenBank/DDBJ databases">
        <authorList>
            <consortium name="DOE Joint Genome Institute"/>
            <person name="Kuo A."/>
            <person name="Ruytinx J."/>
            <person name="Rineau F."/>
            <person name="Colpaert J."/>
            <person name="Kohler A."/>
            <person name="Nagy L.G."/>
            <person name="Floudas D."/>
            <person name="Copeland A."/>
            <person name="Barry K.W."/>
            <person name="Cichocki N."/>
            <person name="Veneault-Fourrey C."/>
            <person name="LaButti K."/>
            <person name="Lindquist E.A."/>
            <person name="Lipzen A."/>
            <person name="Lundell T."/>
            <person name="Morin E."/>
            <person name="Murat C."/>
            <person name="Sun H."/>
            <person name="Tunlid A."/>
            <person name="Henrissat B."/>
            <person name="Grigoriev I.V."/>
            <person name="Hibbett D.S."/>
            <person name="Martin F."/>
            <person name="Nordberg H.P."/>
            <person name="Cantor M.N."/>
            <person name="Hua S.X."/>
        </authorList>
    </citation>
    <scope>NUCLEOTIDE SEQUENCE [LARGE SCALE GENOMIC DNA]</scope>
    <source>
        <strain evidence="2 3">UH-Slu-Lm8-n1</strain>
    </source>
</reference>
<evidence type="ECO:0000256" key="1">
    <source>
        <dbReference type="SAM" id="MobiDB-lite"/>
    </source>
</evidence>